<sequence length="251" mass="28314">MWHDASYFHELQQILSKAGYTSYSMQFPCCQDNACYQEARRITKELVADLEETLQQQVEQPQFVILGHSQGGLITQSALQNSTVISERARGAVLLGTYPLGMTPPLGALLKEPRNMYNDFGYLWICLFGKLMNTRYTKHIFLMPTADETQPKLKSYIAGLLKAPSDGLVTMSHFPQAPTASLPLPTLVLGAEQDCIYPPHLLTDAFQERFPNSKQVIARDQAHCFVDPGWETAMAEPLFAWLDELLQKKEK</sequence>
<dbReference type="EMBL" id="CAICTM010001103">
    <property type="protein sequence ID" value="CAB9520476.1"/>
    <property type="molecule type" value="Genomic_DNA"/>
</dbReference>
<evidence type="ECO:0000313" key="3">
    <source>
        <dbReference type="Proteomes" id="UP001153069"/>
    </source>
</evidence>
<dbReference type="InterPro" id="IPR029058">
    <property type="entry name" value="AB_hydrolase_fold"/>
</dbReference>
<dbReference type="Proteomes" id="UP001153069">
    <property type="component" value="Unassembled WGS sequence"/>
</dbReference>
<proteinExistence type="predicted"/>
<gene>
    <name evidence="2" type="ORF">SEMRO_1105_G241900.1</name>
</gene>
<feature type="domain" description="AB hydrolase-1" evidence="1">
    <location>
        <begin position="11"/>
        <end position="225"/>
    </location>
</feature>
<keyword evidence="3" id="KW-1185">Reference proteome</keyword>
<dbReference type="AlphaFoldDB" id="A0A9N8EFF9"/>
<dbReference type="Pfam" id="PF00561">
    <property type="entry name" value="Abhydrolase_1"/>
    <property type="match status" value="1"/>
</dbReference>
<protein>
    <recommendedName>
        <fullName evidence="1">AB hydrolase-1 domain-containing protein</fullName>
    </recommendedName>
</protein>
<dbReference type="SUPFAM" id="SSF53474">
    <property type="entry name" value="alpha/beta-Hydrolases"/>
    <property type="match status" value="1"/>
</dbReference>
<comment type="caution">
    <text evidence="2">The sequence shown here is derived from an EMBL/GenBank/DDBJ whole genome shotgun (WGS) entry which is preliminary data.</text>
</comment>
<dbReference type="InterPro" id="IPR000073">
    <property type="entry name" value="AB_hydrolase_1"/>
</dbReference>
<dbReference type="OrthoDB" id="408903at2759"/>
<reference evidence="2" key="1">
    <citation type="submission" date="2020-06" db="EMBL/GenBank/DDBJ databases">
        <authorList>
            <consortium name="Plant Systems Biology data submission"/>
        </authorList>
    </citation>
    <scope>NUCLEOTIDE SEQUENCE</scope>
    <source>
        <strain evidence="2">D6</strain>
    </source>
</reference>
<name>A0A9N8EFF9_9STRA</name>
<evidence type="ECO:0000259" key="1">
    <source>
        <dbReference type="Pfam" id="PF00561"/>
    </source>
</evidence>
<organism evidence="2 3">
    <name type="scientific">Seminavis robusta</name>
    <dbReference type="NCBI Taxonomy" id="568900"/>
    <lineage>
        <taxon>Eukaryota</taxon>
        <taxon>Sar</taxon>
        <taxon>Stramenopiles</taxon>
        <taxon>Ochrophyta</taxon>
        <taxon>Bacillariophyta</taxon>
        <taxon>Bacillariophyceae</taxon>
        <taxon>Bacillariophycidae</taxon>
        <taxon>Naviculales</taxon>
        <taxon>Naviculaceae</taxon>
        <taxon>Seminavis</taxon>
    </lineage>
</organism>
<dbReference type="Gene3D" id="3.40.50.1820">
    <property type="entry name" value="alpha/beta hydrolase"/>
    <property type="match status" value="1"/>
</dbReference>
<accession>A0A9N8EFF9</accession>
<evidence type="ECO:0000313" key="2">
    <source>
        <dbReference type="EMBL" id="CAB9520476.1"/>
    </source>
</evidence>